<accession>V6F902</accession>
<evidence type="ECO:0000313" key="1">
    <source>
        <dbReference type="EMBL" id="CDL01403.1"/>
    </source>
</evidence>
<name>V6F902_MAGGM</name>
<dbReference type="AlphaFoldDB" id="V6F902"/>
<organism evidence="1 2">
    <name type="scientific">Magnetospirillum gryphiswaldense (strain DSM 6361 / JCM 21280 / NBRC 15271 / MSR-1)</name>
    <dbReference type="NCBI Taxonomy" id="431944"/>
    <lineage>
        <taxon>Bacteria</taxon>
        <taxon>Pseudomonadati</taxon>
        <taxon>Pseudomonadota</taxon>
        <taxon>Alphaproteobacteria</taxon>
        <taxon>Rhodospirillales</taxon>
        <taxon>Rhodospirillaceae</taxon>
        <taxon>Magnetospirillum</taxon>
    </lineage>
</organism>
<dbReference type="EMBL" id="HG794546">
    <property type="protein sequence ID" value="CDL01403.1"/>
    <property type="molecule type" value="Genomic_DNA"/>
</dbReference>
<evidence type="ECO:0008006" key="3">
    <source>
        <dbReference type="Google" id="ProtNLM"/>
    </source>
</evidence>
<evidence type="ECO:0000313" key="2">
    <source>
        <dbReference type="Proteomes" id="UP000018922"/>
    </source>
</evidence>
<dbReference type="STRING" id="1430440.MGMSRv2__4188"/>
<dbReference type="eggNOG" id="COG0438">
    <property type="taxonomic scope" value="Bacteria"/>
</dbReference>
<reference evidence="1 2" key="1">
    <citation type="journal article" date="2014" name="Genome Announc.">
        <title>Complete genome sequence of Magnetospirillum gryphiswaldense MSR-1.</title>
        <authorList>
            <person name="Wang X."/>
            <person name="Wang Q."/>
            <person name="Zhang W."/>
            <person name="Wang Y."/>
            <person name="Li L."/>
            <person name="Wen T."/>
            <person name="Zhang T."/>
            <person name="Zhang Y."/>
            <person name="Xu J."/>
            <person name="Hu J."/>
            <person name="Li S."/>
            <person name="Liu L."/>
            <person name="Liu J."/>
            <person name="Jiang W."/>
            <person name="Tian J."/>
            <person name="Li Y."/>
            <person name="Schuler D."/>
            <person name="Wang L."/>
            <person name="Li J."/>
        </authorList>
    </citation>
    <scope>NUCLEOTIDE SEQUENCE [LARGE SCALE GENOMIC DNA]</scope>
    <source>
        <strain evidence="2">DSM 6361 / JCM 21280 / NBRC 15271 / MSR-1</strain>
    </source>
</reference>
<dbReference type="Proteomes" id="UP000018922">
    <property type="component" value="Chromosome I"/>
</dbReference>
<protein>
    <recommendedName>
        <fullName evidence="3">Capsule polysaccharide biosynthesis protein</fullName>
    </recommendedName>
</protein>
<sequence length="551" mass="61201">MEGKGEHMRVDGDIGVFREYCAANHKTLGCHGGAGDGVILVDLMHSDYHYLLRSLLLAKYRQLVTGGKLVGLLAHGLWMSGEHHDLDNTRLLARSFGVEDFVELDLAAQVAAATAEDHALAASLAGMASVEAACEALVELRSVDGSPVGLQCLTHFVRFSQGLIPSDQGKRLRALGQDLVLALSVARWAAALFARLDVAALVIGHSYYVPFGPVLESAIRRDVECLVFFFEYQDFSFFRFTAEHRRAVCDMAGAELAWSRFIPMDEAAFRAVFATPSDRLDRETAHKQAIRHSWWYGSVSSSFLAEAETWVDDIRRRAMGRQVVGIFPHLVSEPLSNGRFCYPTITRWIEDTLRVAVADSSLFWVFKPHPGTAAYGEDALVAEWKCRFDAPHVLFLPHDVMGIDMARAFDKAVTGFGTIGYLLPMDGIPVVHSGGGAYTDLGFSWVGGDRRSYLDLLARIGTLTLTPEQMRTARRYDFFRKNILGSPSVYLGPYQQFYGLEAGEHTAFWRRMLIAARTYHYLGDPAFHATERCLREDGGRSLNVCLLDALC</sequence>
<proteinExistence type="predicted"/>
<keyword evidence="2" id="KW-1185">Reference proteome</keyword>
<dbReference type="KEGG" id="mgy:MGMSRv2__4188"/>
<gene>
    <name evidence="1" type="ordered locus">MGMSRv2__4188</name>
</gene>
<dbReference type="HOGENOM" id="CLU_494173_0_0_5"/>